<accession>A0A918K726</accession>
<dbReference type="Pfam" id="PF00111">
    <property type="entry name" value="Fer2"/>
    <property type="match status" value="1"/>
</dbReference>
<dbReference type="SUPFAM" id="SSF52343">
    <property type="entry name" value="Ferredoxin reductase-like, C-terminal NADP-linked domain"/>
    <property type="match status" value="1"/>
</dbReference>
<evidence type="ECO:0000256" key="1">
    <source>
        <dbReference type="ARBA" id="ARBA00034078"/>
    </source>
</evidence>
<dbReference type="Pfam" id="PF00970">
    <property type="entry name" value="FAD_binding_6"/>
    <property type="match status" value="1"/>
</dbReference>
<keyword evidence="5" id="KW-1185">Reference proteome</keyword>
<dbReference type="InterPro" id="IPR017938">
    <property type="entry name" value="Riboflavin_synthase-like_b-brl"/>
</dbReference>
<dbReference type="Gene3D" id="3.10.20.30">
    <property type="match status" value="1"/>
</dbReference>
<comment type="cofactor">
    <cofactor evidence="1">
        <name>[2Fe-2S] cluster</name>
        <dbReference type="ChEBI" id="CHEBI:190135"/>
    </cofactor>
</comment>
<reference evidence="4" key="1">
    <citation type="journal article" date="2014" name="Int. J. Syst. Evol. Microbiol.">
        <title>Complete genome sequence of Corynebacterium casei LMG S-19264T (=DSM 44701T), isolated from a smear-ripened cheese.</title>
        <authorList>
            <consortium name="US DOE Joint Genome Institute (JGI-PGF)"/>
            <person name="Walter F."/>
            <person name="Albersmeier A."/>
            <person name="Kalinowski J."/>
            <person name="Ruckert C."/>
        </authorList>
    </citation>
    <scope>NUCLEOTIDE SEQUENCE</scope>
    <source>
        <strain evidence="4">KCTC 22169</strain>
    </source>
</reference>
<dbReference type="PRINTS" id="PR00371">
    <property type="entry name" value="FPNCR"/>
</dbReference>
<dbReference type="Gene3D" id="3.40.50.80">
    <property type="entry name" value="Nucleotide-binding domain of ferredoxin-NADP reductase (FNR) module"/>
    <property type="match status" value="1"/>
</dbReference>
<evidence type="ECO:0000259" key="2">
    <source>
        <dbReference type="PROSITE" id="PS51085"/>
    </source>
</evidence>
<evidence type="ECO:0000313" key="4">
    <source>
        <dbReference type="EMBL" id="GGX48975.1"/>
    </source>
</evidence>
<dbReference type="InterPro" id="IPR001041">
    <property type="entry name" value="2Fe-2S_ferredoxin-type"/>
</dbReference>
<dbReference type="InterPro" id="IPR008333">
    <property type="entry name" value="Cbr1-like_FAD-bd_dom"/>
</dbReference>
<feature type="domain" description="2Fe-2S ferredoxin-type" evidence="2">
    <location>
        <begin position="1"/>
        <end position="92"/>
    </location>
</feature>
<dbReference type="Proteomes" id="UP000626148">
    <property type="component" value="Unassembled WGS sequence"/>
</dbReference>
<dbReference type="Pfam" id="PF00175">
    <property type="entry name" value="NAD_binding_1"/>
    <property type="match status" value="1"/>
</dbReference>
<dbReference type="InterPro" id="IPR006058">
    <property type="entry name" value="2Fe2S_fd_BS"/>
</dbReference>
<dbReference type="PROSITE" id="PS00197">
    <property type="entry name" value="2FE2S_FER_1"/>
    <property type="match status" value="1"/>
</dbReference>
<dbReference type="InterPro" id="IPR012675">
    <property type="entry name" value="Beta-grasp_dom_sf"/>
</dbReference>
<dbReference type="InterPro" id="IPR036010">
    <property type="entry name" value="2Fe-2S_ferredoxin-like_sf"/>
</dbReference>
<evidence type="ECO:0000259" key="3">
    <source>
        <dbReference type="PROSITE" id="PS51384"/>
    </source>
</evidence>
<dbReference type="GO" id="GO:0016491">
    <property type="term" value="F:oxidoreductase activity"/>
    <property type="evidence" value="ECO:0007669"/>
    <property type="project" value="InterPro"/>
</dbReference>
<evidence type="ECO:0000313" key="5">
    <source>
        <dbReference type="Proteomes" id="UP000626148"/>
    </source>
</evidence>
<sequence length="338" mass="37818">MAFRVTLNDTDTQFEVNPGEPLLDAAERAGLALVHDCRFGGCGTCRIKVNQGSVDYEEQPFGLTEEEAGQGYALACQARACSDLHINARLRPAGFIQPDYHEATIVQMDALCHDVTHLVLRIPTATDVAFHPGQYLNVILEDGTPRSFSMASPPRGDLYDLHIRRVPGGRFTERLYGHYQVGDTLDVELPLGEFRLQDDSLDNRLLMVAGGTGLAPIKSIIESLDELENPPEVLLYWGVRKERDLYLHDDIRSWLEQRSHLTYVPVLSDADDDWSGRRGYVHEAICEDHTDLSGFDAYLCGPPPMIFSARDAFSRLGMDGDRIYSDSFNFTHELAEAE</sequence>
<dbReference type="GO" id="GO:0051537">
    <property type="term" value="F:2 iron, 2 sulfur cluster binding"/>
    <property type="evidence" value="ECO:0007669"/>
    <property type="project" value="InterPro"/>
</dbReference>
<comment type="caution">
    <text evidence="4">The sequence shown here is derived from an EMBL/GenBank/DDBJ whole genome shotgun (WGS) entry which is preliminary data.</text>
</comment>
<dbReference type="CDD" id="cd06189">
    <property type="entry name" value="flavin_oxioreductase"/>
    <property type="match status" value="1"/>
</dbReference>
<dbReference type="RefSeq" id="WP_189607944.1">
    <property type="nucleotide sequence ID" value="NZ_BMXR01000003.1"/>
</dbReference>
<gene>
    <name evidence="4" type="ORF">GCM10007392_15260</name>
</gene>
<dbReference type="PRINTS" id="PR00410">
    <property type="entry name" value="PHEHYDRXLASE"/>
</dbReference>
<name>A0A918K726_9GAMM</name>
<dbReference type="EMBL" id="BMXR01000003">
    <property type="protein sequence ID" value="GGX48975.1"/>
    <property type="molecule type" value="Genomic_DNA"/>
</dbReference>
<dbReference type="InterPro" id="IPR001709">
    <property type="entry name" value="Flavoprot_Pyr_Nucl_cyt_Rdtase"/>
</dbReference>
<proteinExistence type="predicted"/>
<dbReference type="PROSITE" id="PS51085">
    <property type="entry name" value="2FE2S_FER_2"/>
    <property type="match status" value="1"/>
</dbReference>
<dbReference type="InterPro" id="IPR039261">
    <property type="entry name" value="FNR_nucleotide-bd"/>
</dbReference>
<dbReference type="InterPro" id="IPR050415">
    <property type="entry name" value="MRET"/>
</dbReference>
<dbReference type="InterPro" id="IPR017927">
    <property type="entry name" value="FAD-bd_FR_type"/>
</dbReference>
<protein>
    <submittedName>
        <fullName evidence="4">CDP-6-deoxy-delta-3,4-glucoseen reductase</fullName>
    </submittedName>
</protein>
<dbReference type="SUPFAM" id="SSF63380">
    <property type="entry name" value="Riboflavin synthase domain-like"/>
    <property type="match status" value="1"/>
</dbReference>
<dbReference type="SUPFAM" id="SSF54292">
    <property type="entry name" value="2Fe-2S ferredoxin-like"/>
    <property type="match status" value="1"/>
</dbReference>
<dbReference type="InterPro" id="IPR001433">
    <property type="entry name" value="OxRdtase_FAD/NAD-bd"/>
</dbReference>
<reference evidence="4" key="2">
    <citation type="submission" date="2020-09" db="EMBL/GenBank/DDBJ databases">
        <authorList>
            <person name="Sun Q."/>
            <person name="Kim S."/>
        </authorList>
    </citation>
    <scope>NUCLEOTIDE SEQUENCE</scope>
    <source>
        <strain evidence="4">KCTC 22169</strain>
    </source>
</reference>
<dbReference type="Gene3D" id="2.40.30.10">
    <property type="entry name" value="Translation factors"/>
    <property type="match status" value="1"/>
</dbReference>
<dbReference type="CDD" id="cd00207">
    <property type="entry name" value="fer2"/>
    <property type="match status" value="1"/>
</dbReference>
<dbReference type="PANTHER" id="PTHR47354">
    <property type="entry name" value="NADH OXIDOREDUCTASE HCR"/>
    <property type="match status" value="1"/>
</dbReference>
<dbReference type="AlphaFoldDB" id="A0A918K726"/>
<dbReference type="PANTHER" id="PTHR47354:SF5">
    <property type="entry name" value="PROTEIN RFBI"/>
    <property type="match status" value="1"/>
</dbReference>
<feature type="domain" description="FAD-binding FR-type" evidence="3">
    <location>
        <begin position="98"/>
        <end position="197"/>
    </location>
</feature>
<organism evidence="4 5">
    <name type="scientific">Saccharospirillum salsuginis</name>
    <dbReference type="NCBI Taxonomy" id="418750"/>
    <lineage>
        <taxon>Bacteria</taxon>
        <taxon>Pseudomonadati</taxon>
        <taxon>Pseudomonadota</taxon>
        <taxon>Gammaproteobacteria</taxon>
        <taxon>Oceanospirillales</taxon>
        <taxon>Saccharospirillaceae</taxon>
        <taxon>Saccharospirillum</taxon>
    </lineage>
</organism>
<dbReference type="PROSITE" id="PS51384">
    <property type="entry name" value="FAD_FR"/>
    <property type="match status" value="1"/>
</dbReference>